<evidence type="ECO:0000313" key="5">
    <source>
        <dbReference type="Proteomes" id="UP000199197"/>
    </source>
</evidence>
<dbReference type="RefSeq" id="WP_159421166.1">
    <property type="nucleotide sequence ID" value="NZ_CZVW01000029.1"/>
</dbReference>
<evidence type="ECO:0000259" key="2">
    <source>
        <dbReference type="Pfam" id="PF01571"/>
    </source>
</evidence>
<dbReference type="Pfam" id="PF01571">
    <property type="entry name" value="GCV_T"/>
    <property type="match status" value="1"/>
</dbReference>
<name>A0A0P1P008_9BACT</name>
<dbReference type="Gene3D" id="3.30.1360.120">
    <property type="entry name" value="Probable tRNA modification gtpase trme, domain 1"/>
    <property type="match status" value="1"/>
</dbReference>
<dbReference type="InterPro" id="IPR027266">
    <property type="entry name" value="TrmE/GcvT-like"/>
</dbReference>
<dbReference type="Proteomes" id="UP000199197">
    <property type="component" value="Unassembled WGS sequence"/>
</dbReference>
<dbReference type="SUPFAM" id="SSF101790">
    <property type="entry name" value="Aminomethyltransferase beta-barrel domain"/>
    <property type="match status" value="1"/>
</dbReference>
<sequence>MKRTPLYEIHLDLGAEFGNVHGWELPRYYVSAVEEYVSAKKSNVIIDRTYFGKLRLWGSDALDFLNRISTNDLRGLSPGMGAGTVLTDEKGKMIDFLTIYVLKAEENYQEILALLSYEAMDKVKGWLNKLIIMDDVKFEDVSDEFVVLSIYGAGASDLIKQDFKVDHKHFLDISKMPAYNFIRGFIGDAEVILARANEFMISGYNLIFKNDFGVEIWKLLLNRGFVPIGNDVFEVLRIESGFPAYGKEITQEYNPLEANLGKFVSFSKGCYIGQEVLARIDSYNKLQRKLVGFVIEKGKTKSRVEEGSIVCSGDEEIGKLTSVDFSYGFQKVIALGYVKIKYAIQGERVEICSGDDKFQAIIVIPPFSI</sequence>
<dbReference type="SUPFAM" id="SSF103025">
    <property type="entry name" value="Folate-binding domain"/>
    <property type="match status" value="1"/>
</dbReference>
<dbReference type="Pfam" id="PF08669">
    <property type="entry name" value="GCV_T_C"/>
    <property type="match status" value="1"/>
</dbReference>
<dbReference type="InterPro" id="IPR013977">
    <property type="entry name" value="GcvT_C"/>
</dbReference>
<dbReference type="PIRSF" id="PIRSF006487">
    <property type="entry name" value="GcvT"/>
    <property type="match status" value="1"/>
</dbReference>
<dbReference type="InterPro" id="IPR029043">
    <property type="entry name" value="GcvT/YgfZ_C"/>
</dbReference>
<dbReference type="EMBL" id="CZVW01000029">
    <property type="protein sequence ID" value="CUT04860.1"/>
    <property type="molecule type" value="Genomic_DNA"/>
</dbReference>
<dbReference type="InterPro" id="IPR028896">
    <property type="entry name" value="GcvT/YgfZ/DmdA"/>
</dbReference>
<evidence type="ECO:0000256" key="1">
    <source>
        <dbReference type="ARBA" id="ARBA00022946"/>
    </source>
</evidence>
<organism evidence="4 5">
    <name type="scientific">Candidatus Chryseopegocella kryptomonas</name>
    <dbReference type="NCBI Taxonomy" id="1633643"/>
    <lineage>
        <taxon>Bacteria</taxon>
        <taxon>Pseudomonadati</taxon>
        <taxon>Candidatus Kryptoniota</taxon>
        <taxon>Candidatus Chryseopegocella</taxon>
    </lineage>
</organism>
<dbReference type="PANTHER" id="PTHR43757:SF2">
    <property type="entry name" value="AMINOMETHYLTRANSFERASE, MITOCHONDRIAL"/>
    <property type="match status" value="1"/>
</dbReference>
<dbReference type="InterPro" id="IPR006222">
    <property type="entry name" value="GCVT_N"/>
</dbReference>
<accession>A0A0P1P008</accession>
<evidence type="ECO:0000259" key="3">
    <source>
        <dbReference type="Pfam" id="PF08669"/>
    </source>
</evidence>
<evidence type="ECO:0008006" key="6">
    <source>
        <dbReference type="Google" id="ProtNLM"/>
    </source>
</evidence>
<proteinExistence type="predicted"/>
<dbReference type="AlphaFoldDB" id="A0A0P1P008"/>
<gene>
    <name evidence="4" type="ORF">JGI23_01822</name>
</gene>
<keyword evidence="5" id="KW-1185">Reference proteome</keyword>
<dbReference type="OrthoDB" id="9796287at2"/>
<feature type="domain" description="GCVT N-terminal" evidence="2">
    <location>
        <begin position="6"/>
        <end position="268"/>
    </location>
</feature>
<evidence type="ECO:0000313" key="4">
    <source>
        <dbReference type="EMBL" id="CUT04860.1"/>
    </source>
</evidence>
<feature type="domain" description="Aminomethyltransferase C-terminal" evidence="3">
    <location>
        <begin position="288"/>
        <end position="367"/>
    </location>
</feature>
<keyword evidence="1" id="KW-0809">Transit peptide</keyword>
<dbReference type="InterPro" id="IPR017703">
    <property type="entry name" value="YgfZ/GCV_T_CS"/>
</dbReference>
<reference evidence="5" key="1">
    <citation type="submission" date="2015-11" db="EMBL/GenBank/DDBJ databases">
        <authorList>
            <person name="Varghese N."/>
        </authorList>
    </citation>
    <scope>NUCLEOTIDE SEQUENCE [LARGE SCALE GENOMIC DNA]</scope>
    <source>
        <strain evidence="5">JGI-23</strain>
    </source>
</reference>
<dbReference type="NCBIfam" id="TIGR03317">
    <property type="entry name" value="ygfZ_signature"/>
    <property type="match status" value="1"/>
</dbReference>
<dbReference type="PANTHER" id="PTHR43757">
    <property type="entry name" value="AMINOMETHYLTRANSFERASE"/>
    <property type="match status" value="1"/>
</dbReference>
<protein>
    <recommendedName>
        <fullName evidence="6">Aminomethyltransferase</fullName>
    </recommendedName>
</protein>